<dbReference type="Pfam" id="PF00356">
    <property type="entry name" value="LacI"/>
    <property type="match status" value="1"/>
</dbReference>
<dbReference type="GO" id="GO:0003700">
    <property type="term" value="F:DNA-binding transcription factor activity"/>
    <property type="evidence" value="ECO:0007669"/>
    <property type="project" value="TreeGrafter"/>
</dbReference>
<dbReference type="InterPro" id="IPR010982">
    <property type="entry name" value="Lambda_DNA-bd_dom_sf"/>
</dbReference>
<proteinExistence type="predicted"/>
<sequence>MATMVQVARMAGVSTSTVSHVLNNTRPVDPATRRRVMDAIKKTSYRQDTLARSLRRSRTDSIGLVVSDAGEPAFAAMVHGVEDAAAAEGMTLLLANSSEDQVREARAVQTLLGRRVDGLILALSADSGDSGLGELQGGSPPVVLLDRVFDAAPVDQVGADNRESMRRLVEHLRAAGHRRFILIAGDQRVPTLRERAAGFRDAVPASDRDDQAVIDDSEREAVDAAVMAAIRRPLRPSVVIASSTPLAVQALERLRAEGLAIPRDIAFATFDGFDHADLFEPALTTIRQPGFDMGTAAVRLLLERIERPASSPRTVRLQQTLELRTSTEAFEFSL</sequence>
<dbReference type="EMBL" id="CP015515">
    <property type="protein sequence ID" value="AND16460.1"/>
    <property type="molecule type" value="Genomic_DNA"/>
</dbReference>
<dbReference type="InterPro" id="IPR000843">
    <property type="entry name" value="HTH_LacI"/>
</dbReference>
<dbReference type="PANTHER" id="PTHR30146">
    <property type="entry name" value="LACI-RELATED TRANSCRIPTIONAL REPRESSOR"/>
    <property type="match status" value="1"/>
</dbReference>
<evidence type="ECO:0000256" key="4">
    <source>
        <dbReference type="ARBA" id="ARBA00023163"/>
    </source>
</evidence>
<evidence type="ECO:0000256" key="1">
    <source>
        <dbReference type="ARBA" id="ARBA00022491"/>
    </source>
</evidence>
<accession>A0A160KS05</accession>
<dbReference type="CDD" id="cd01392">
    <property type="entry name" value="HTH_LacI"/>
    <property type="match status" value="1"/>
</dbReference>
<keyword evidence="2" id="KW-0805">Transcription regulation</keyword>
<dbReference type="GO" id="GO:0000976">
    <property type="term" value="F:transcription cis-regulatory region binding"/>
    <property type="evidence" value="ECO:0007669"/>
    <property type="project" value="TreeGrafter"/>
</dbReference>
<keyword evidence="1" id="KW-0678">Repressor</keyword>
<evidence type="ECO:0000256" key="3">
    <source>
        <dbReference type="ARBA" id="ARBA00023125"/>
    </source>
</evidence>
<dbReference type="SUPFAM" id="SSF53822">
    <property type="entry name" value="Periplasmic binding protein-like I"/>
    <property type="match status" value="1"/>
</dbReference>
<keyword evidence="7" id="KW-1185">Reference proteome</keyword>
<dbReference type="Pfam" id="PF00532">
    <property type="entry name" value="Peripla_BP_1"/>
    <property type="match status" value="1"/>
</dbReference>
<dbReference type="PROSITE" id="PS50932">
    <property type="entry name" value="HTH_LACI_2"/>
    <property type="match status" value="1"/>
</dbReference>
<organism evidence="6 7">
    <name type="scientific">Rathayibacter tritici</name>
    <dbReference type="NCBI Taxonomy" id="33888"/>
    <lineage>
        <taxon>Bacteria</taxon>
        <taxon>Bacillati</taxon>
        <taxon>Actinomycetota</taxon>
        <taxon>Actinomycetes</taxon>
        <taxon>Micrococcales</taxon>
        <taxon>Microbacteriaceae</taxon>
        <taxon>Rathayibacter</taxon>
    </lineage>
</organism>
<dbReference type="SMART" id="SM00354">
    <property type="entry name" value="HTH_LACI"/>
    <property type="match status" value="1"/>
</dbReference>
<evidence type="ECO:0000313" key="6">
    <source>
        <dbReference type="EMBL" id="AND16460.1"/>
    </source>
</evidence>
<name>A0A160KS05_9MICO</name>
<evidence type="ECO:0000313" key="7">
    <source>
        <dbReference type="Proteomes" id="UP000077071"/>
    </source>
</evidence>
<protein>
    <submittedName>
        <fullName evidence="6">LacI family transcriptional regulator</fullName>
    </submittedName>
</protein>
<dbReference type="Proteomes" id="UP000077071">
    <property type="component" value="Chromosome"/>
</dbReference>
<dbReference type="KEGG" id="rtn:A6122_1316"/>
<evidence type="ECO:0000256" key="2">
    <source>
        <dbReference type="ARBA" id="ARBA00023015"/>
    </source>
</evidence>
<reference evidence="6 7" key="1">
    <citation type="submission" date="2016-05" db="EMBL/GenBank/DDBJ databases">
        <title>Complete genome sequence of Rathayibacter tritici NCPPB 1953.</title>
        <authorList>
            <person name="Park J."/>
            <person name="Lee H.-H."/>
            <person name="Lee S.-W."/>
            <person name="Seo Y.-S."/>
        </authorList>
    </citation>
    <scope>NUCLEOTIDE SEQUENCE [LARGE SCALE GENOMIC DNA]</scope>
    <source>
        <strain evidence="6 7">NCPPB 1953</strain>
    </source>
</reference>
<dbReference type="InterPro" id="IPR001761">
    <property type="entry name" value="Peripla_BP/Lac1_sug-bd_dom"/>
</dbReference>
<dbReference type="Gene3D" id="3.40.50.2300">
    <property type="match status" value="2"/>
</dbReference>
<feature type="domain" description="HTH lacI-type" evidence="5">
    <location>
        <begin position="2"/>
        <end position="56"/>
    </location>
</feature>
<keyword evidence="3" id="KW-0238">DNA-binding</keyword>
<dbReference type="Gene3D" id="1.10.260.40">
    <property type="entry name" value="lambda repressor-like DNA-binding domains"/>
    <property type="match status" value="1"/>
</dbReference>
<dbReference type="STRING" id="33888.A6122_1316"/>
<gene>
    <name evidence="6" type="ORF">A6122_1316</name>
</gene>
<dbReference type="AlphaFoldDB" id="A0A160KS05"/>
<dbReference type="PATRIC" id="fig|33888.3.peg.1444"/>
<evidence type="ECO:0000259" key="5">
    <source>
        <dbReference type="PROSITE" id="PS50932"/>
    </source>
</evidence>
<dbReference type="CDD" id="cd06267">
    <property type="entry name" value="PBP1_LacI_sugar_binding-like"/>
    <property type="match status" value="1"/>
</dbReference>
<dbReference type="SUPFAM" id="SSF47413">
    <property type="entry name" value="lambda repressor-like DNA-binding domains"/>
    <property type="match status" value="1"/>
</dbReference>
<dbReference type="OrthoDB" id="4268837at2"/>
<dbReference type="PANTHER" id="PTHR30146:SF148">
    <property type="entry name" value="HTH-TYPE TRANSCRIPTIONAL REPRESSOR PURR-RELATED"/>
    <property type="match status" value="1"/>
</dbReference>
<keyword evidence="4" id="KW-0804">Transcription</keyword>
<dbReference type="InterPro" id="IPR028082">
    <property type="entry name" value="Peripla_BP_I"/>
</dbReference>